<name>A0A521EWD4_9RHOB</name>
<sequence>MNLFTFGKYLFNSETICVCRLDCGKFRLLNLREFRKDRVSDPQQGQVP</sequence>
<accession>A0A521EWD4</accession>
<dbReference type="Proteomes" id="UP000319555">
    <property type="component" value="Unassembled WGS sequence"/>
</dbReference>
<proteinExistence type="predicted"/>
<gene>
    <name evidence="1" type="ORF">SAMN06265380_11444</name>
</gene>
<reference evidence="1 2" key="1">
    <citation type="submission" date="2017-05" db="EMBL/GenBank/DDBJ databases">
        <authorList>
            <person name="Varghese N."/>
            <person name="Submissions S."/>
        </authorList>
    </citation>
    <scope>NUCLEOTIDE SEQUENCE [LARGE SCALE GENOMIC DNA]</scope>
    <source>
        <strain evidence="1 2">DSM 28009</strain>
    </source>
</reference>
<dbReference type="AlphaFoldDB" id="A0A521EWD4"/>
<evidence type="ECO:0000313" key="2">
    <source>
        <dbReference type="Proteomes" id="UP000319555"/>
    </source>
</evidence>
<dbReference type="EMBL" id="FXTE01000014">
    <property type="protein sequence ID" value="SMO88234.1"/>
    <property type="molecule type" value="Genomic_DNA"/>
</dbReference>
<evidence type="ECO:0000313" key="1">
    <source>
        <dbReference type="EMBL" id="SMO88234.1"/>
    </source>
</evidence>
<organism evidence="1 2">
    <name type="scientific">Ruegeria faecimaris</name>
    <dbReference type="NCBI Taxonomy" id="686389"/>
    <lineage>
        <taxon>Bacteria</taxon>
        <taxon>Pseudomonadati</taxon>
        <taxon>Pseudomonadota</taxon>
        <taxon>Alphaproteobacteria</taxon>
        <taxon>Rhodobacterales</taxon>
        <taxon>Roseobacteraceae</taxon>
        <taxon>Ruegeria</taxon>
    </lineage>
</organism>
<protein>
    <submittedName>
        <fullName evidence="1">Uncharacterized protein</fullName>
    </submittedName>
</protein>
<keyword evidence="2" id="KW-1185">Reference proteome</keyword>